<evidence type="ECO:0000313" key="3">
    <source>
        <dbReference type="Proteomes" id="UP000190683"/>
    </source>
</evidence>
<dbReference type="Proteomes" id="UP000190683">
    <property type="component" value="Unassembled WGS sequence"/>
</dbReference>
<evidence type="ECO:0000256" key="1">
    <source>
        <dbReference type="SAM" id="SignalP"/>
    </source>
</evidence>
<feature type="chain" id="PRO_5012188047" description="DUF2147 domain-containing protein" evidence="1">
    <location>
        <begin position="24"/>
        <end position="188"/>
    </location>
</feature>
<name>A0A1T0CWE7_9GAMM</name>
<dbReference type="EMBL" id="MUYV01000001">
    <property type="protein sequence ID" value="OOS26559.1"/>
    <property type="molecule type" value="Genomic_DNA"/>
</dbReference>
<gene>
    <name evidence="2" type="ORF">B0681_01390</name>
</gene>
<comment type="caution">
    <text evidence="2">The sequence shown here is derived from an EMBL/GenBank/DDBJ whole genome shotgun (WGS) entry which is preliminary data.</text>
</comment>
<organism evidence="2 3">
    <name type="scientific">Moraxella porci DSM 25326</name>
    <dbReference type="NCBI Taxonomy" id="573983"/>
    <lineage>
        <taxon>Bacteria</taxon>
        <taxon>Pseudomonadati</taxon>
        <taxon>Pseudomonadota</taxon>
        <taxon>Gammaproteobacteria</taxon>
        <taxon>Moraxellales</taxon>
        <taxon>Moraxellaceae</taxon>
        <taxon>Moraxella</taxon>
    </lineage>
</organism>
<sequence>MLKKVIAFLGCAWMLGASANARASETLVGTWQCTGHYAMIGTSSTFEVVDFITYELDGDYVSISRLRWQDLDVPSFVYLVKLQGKWQMSKDLLTQRHHFDELQVWGLNYLTDSPLNEAQLETLKDSIRRAFGISEQFPRVVVWQTADQFIINLHESENQYFKQNPPINQKVGDVICERLHHFESHNNS</sequence>
<dbReference type="RefSeq" id="WP_078316950.1">
    <property type="nucleotide sequence ID" value="NZ_MUYV01000001.1"/>
</dbReference>
<evidence type="ECO:0000313" key="2">
    <source>
        <dbReference type="EMBL" id="OOS26559.1"/>
    </source>
</evidence>
<proteinExistence type="predicted"/>
<dbReference type="AlphaFoldDB" id="A0A1T0CWE7"/>
<keyword evidence="3" id="KW-1185">Reference proteome</keyword>
<feature type="signal peptide" evidence="1">
    <location>
        <begin position="1"/>
        <end position="23"/>
    </location>
</feature>
<evidence type="ECO:0008006" key="4">
    <source>
        <dbReference type="Google" id="ProtNLM"/>
    </source>
</evidence>
<keyword evidence="1" id="KW-0732">Signal</keyword>
<protein>
    <recommendedName>
        <fullName evidence="4">DUF2147 domain-containing protein</fullName>
    </recommendedName>
</protein>
<accession>A0A1T0CWE7</accession>
<reference evidence="2 3" key="1">
    <citation type="submission" date="2017-02" db="EMBL/GenBank/DDBJ databases">
        <title>Draft genome sequence of Moraxella porci CCUG 54912T type strain.</title>
        <authorList>
            <person name="Salva-Serra F."/>
            <person name="Engstrom-Jakobsson H."/>
            <person name="Thorell K."/>
            <person name="Jaen-Luchoro D."/>
            <person name="Gonzales-Siles L."/>
            <person name="Karlsson R."/>
            <person name="Yazdan S."/>
            <person name="Boulund F."/>
            <person name="Johnning A."/>
            <person name="Engstrand L."/>
            <person name="Kristiansson E."/>
            <person name="Moore E."/>
        </authorList>
    </citation>
    <scope>NUCLEOTIDE SEQUENCE [LARGE SCALE GENOMIC DNA]</scope>
    <source>
        <strain evidence="2 3">CCUG 54912</strain>
    </source>
</reference>